<dbReference type="InterPro" id="IPR013328">
    <property type="entry name" value="6PGD_dom2"/>
</dbReference>
<evidence type="ECO:0000259" key="4">
    <source>
        <dbReference type="Pfam" id="PF08125"/>
    </source>
</evidence>
<keyword evidence="6" id="KW-1185">Reference proteome</keyword>
<dbReference type="InterPro" id="IPR000669">
    <property type="entry name" value="Mannitol_DH"/>
</dbReference>
<dbReference type="Pfam" id="PF08125">
    <property type="entry name" value="Mannitol_dh_C"/>
    <property type="match status" value="1"/>
</dbReference>
<reference evidence="5" key="1">
    <citation type="submission" date="2021-04" db="EMBL/GenBank/DDBJ databases">
        <title>Oceanospirillales bacteria with DddD are important DMSP degraders in coastal seawater.</title>
        <authorList>
            <person name="Liu J."/>
        </authorList>
    </citation>
    <scope>NUCLEOTIDE SEQUENCE</scope>
    <source>
        <strain evidence="5">D13-1</strain>
    </source>
</reference>
<dbReference type="Proteomes" id="UP001058461">
    <property type="component" value="Chromosome"/>
</dbReference>
<organism evidence="5 6">
    <name type="scientific">Marinobacterium rhizophilum</name>
    <dbReference type="NCBI Taxonomy" id="420402"/>
    <lineage>
        <taxon>Bacteria</taxon>
        <taxon>Pseudomonadati</taxon>
        <taxon>Pseudomonadota</taxon>
        <taxon>Gammaproteobacteria</taxon>
        <taxon>Oceanospirillales</taxon>
        <taxon>Oceanospirillaceae</taxon>
        <taxon>Marinobacterium</taxon>
    </lineage>
</organism>
<evidence type="ECO:0000256" key="2">
    <source>
        <dbReference type="ARBA" id="ARBA00023027"/>
    </source>
</evidence>
<dbReference type="SUPFAM" id="SSF48179">
    <property type="entry name" value="6-phosphogluconate dehydrogenase C-terminal domain-like"/>
    <property type="match status" value="1"/>
</dbReference>
<evidence type="ECO:0000256" key="1">
    <source>
        <dbReference type="ARBA" id="ARBA00023002"/>
    </source>
</evidence>
<protein>
    <submittedName>
        <fullName evidence="5">Mannitol dehydrogenase family protein</fullName>
    </submittedName>
</protein>
<dbReference type="RefSeq" id="WP_255852275.1">
    <property type="nucleotide sequence ID" value="NZ_CP073347.1"/>
</dbReference>
<dbReference type="PANTHER" id="PTHR43362:SF1">
    <property type="entry name" value="MANNITOL DEHYDROGENASE 2-RELATED"/>
    <property type="match status" value="1"/>
</dbReference>
<evidence type="ECO:0000313" key="5">
    <source>
        <dbReference type="EMBL" id="UTW10241.1"/>
    </source>
</evidence>
<dbReference type="InterPro" id="IPR008927">
    <property type="entry name" value="6-PGluconate_DH-like_C_sf"/>
</dbReference>
<dbReference type="InterPro" id="IPR036291">
    <property type="entry name" value="NAD(P)-bd_dom_sf"/>
</dbReference>
<feature type="domain" description="Mannitol dehydrogenase N-terminal" evidence="3">
    <location>
        <begin position="28"/>
        <end position="278"/>
    </location>
</feature>
<dbReference type="InterPro" id="IPR023027">
    <property type="entry name" value="Mannitol_DH_CS"/>
</dbReference>
<gene>
    <name evidence="5" type="ORF">KDW95_13100</name>
</gene>
<dbReference type="Gene3D" id="1.10.1040.10">
    <property type="entry name" value="N-(1-d-carboxylethyl)-l-norvaline Dehydrogenase, domain 2"/>
    <property type="match status" value="1"/>
</dbReference>
<dbReference type="PROSITE" id="PS00974">
    <property type="entry name" value="MANNITOL_DHGENASE"/>
    <property type="match status" value="1"/>
</dbReference>
<keyword evidence="2" id="KW-0520">NAD</keyword>
<accession>A0ABY5HEH3</accession>
<evidence type="ECO:0000259" key="3">
    <source>
        <dbReference type="Pfam" id="PF01232"/>
    </source>
</evidence>
<dbReference type="PANTHER" id="PTHR43362">
    <property type="entry name" value="MANNITOL DEHYDROGENASE DSF1-RELATED"/>
    <property type="match status" value="1"/>
</dbReference>
<dbReference type="Pfam" id="PF01232">
    <property type="entry name" value="Mannitol_dh"/>
    <property type="match status" value="1"/>
</dbReference>
<feature type="domain" description="Mannitol dehydrogenase C-terminal" evidence="4">
    <location>
        <begin position="287"/>
        <end position="473"/>
    </location>
</feature>
<name>A0ABY5HEH3_9GAMM</name>
<dbReference type="EMBL" id="CP073347">
    <property type="protein sequence ID" value="UTW10241.1"/>
    <property type="molecule type" value="Genomic_DNA"/>
</dbReference>
<dbReference type="InterPro" id="IPR013118">
    <property type="entry name" value="Mannitol_DH_C"/>
</dbReference>
<proteinExistence type="predicted"/>
<sequence>MKLNTENLSQLPASVVRPSYDRCQVKQGIVHIGVGGFHRAHQALYTEMLLNQGYALDWGICGVGLRSEDRAMKSALASQDYLYTLYELGDTNDTQIQVVGAIGDFLLAEDSPEALIAKLANPTTRIVSLTITEGGYCTDDSTGEFLAELPEIRHDLEQPQAPKTVFGFLTAALKLRRDAGLTPFTLMSCDNLPHNGQIARKALLGFAALQDMQLHDWIAENVSFPNAMVDRITPMTSDAHRRQLRDETGIEDAWPVVAEPYIQWVIEDKFANGRPEWEVVGVQFTDNVTPYEEMKIGLLNGAHQALAYLGALLGHSFTHETMQDRQLRKFVRAYMDKDVTPLLAEVPGIDLDAYKDSLIERFSNTAICDQVSRICYDASSRLPKFVLPTLLKQIEAGRPLHRTALIAAAWCHYQQGVDEKGNAFEVEDPRLERVQQAARCGDGQVERFLALDEVFGRKVPESKAFVAAFRLQLGRLQTLGVRRTLELTMEGEG</sequence>
<keyword evidence="1" id="KW-0560">Oxidoreductase</keyword>
<evidence type="ECO:0000313" key="6">
    <source>
        <dbReference type="Proteomes" id="UP001058461"/>
    </source>
</evidence>
<dbReference type="InterPro" id="IPR050988">
    <property type="entry name" value="Mannitol_DH/Oxidoreductase"/>
</dbReference>
<dbReference type="SUPFAM" id="SSF51735">
    <property type="entry name" value="NAD(P)-binding Rossmann-fold domains"/>
    <property type="match status" value="1"/>
</dbReference>
<dbReference type="PRINTS" id="PR00084">
    <property type="entry name" value="MTLDHDRGNASE"/>
</dbReference>
<dbReference type="InterPro" id="IPR013131">
    <property type="entry name" value="Mannitol_DH_N"/>
</dbReference>
<dbReference type="Gene3D" id="3.40.50.720">
    <property type="entry name" value="NAD(P)-binding Rossmann-like Domain"/>
    <property type="match status" value="1"/>
</dbReference>